<proteinExistence type="predicted"/>
<reference evidence="1" key="1">
    <citation type="submission" date="2019-08" db="EMBL/GenBank/DDBJ databases">
        <authorList>
            <person name="Kucharzyk K."/>
            <person name="Murdoch R.W."/>
            <person name="Higgins S."/>
            <person name="Loffler F."/>
        </authorList>
    </citation>
    <scope>NUCLEOTIDE SEQUENCE</scope>
</reference>
<organism evidence="1">
    <name type="scientific">bioreactor metagenome</name>
    <dbReference type="NCBI Taxonomy" id="1076179"/>
    <lineage>
        <taxon>unclassified sequences</taxon>
        <taxon>metagenomes</taxon>
        <taxon>ecological metagenomes</taxon>
    </lineage>
</organism>
<comment type="caution">
    <text evidence="1">The sequence shown here is derived from an EMBL/GenBank/DDBJ whole genome shotgun (WGS) entry which is preliminary data.</text>
</comment>
<sequence length="126" mass="13829">MGRQAKHLGGVKRAPFRGALQHARPRHAVGDPQFHGLRLQRLHPAALIGPGHDQVQAFVFASHLGEGLQQVVAALFFVDAAQEQQHPFALQHRMLINKALRQRCTARRWAGGAVGGDRLFGAIQPK</sequence>
<accession>A0A645K0G6</accession>
<gene>
    <name evidence="1" type="ORF">SDC9_212449</name>
</gene>
<dbReference type="EMBL" id="VSSQ01145863">
    <property type="protein sequence ID" value="MPN64673.1"/>
    <property type="molecule type" value="Genomic_DNA"/>
</dbReference>
<name>A0A645K0G6_9ZZZZ</name>
<dbReference type="AlphaFoldDB" id="A0A645K0G6"/>
<protein>
    <submittedName>
        <fullName evidence="1">Uncharacterized protein</fullName>
    </submittedName>
</protein>
<evidence type="ECO:0000313" key="1">
    <source>
        <dbReference type="EMBL" id="MPN64673.1"/>
    </source>
</evidence>